<dbReference type="Proteomes" id="UP000747110">
    <property type="component" value="Unassembled WGS sequence"/>
</dbReference>
<evidence type="ECO:0000313" key="2">
    <source>
        <dbReference type="EMBL" id="GIL84076.1"/>
    </source>
</evidence>
<keyword evidence="3" id="KW-1185">Reference proteome</keyword>
<proteinExistence type="predicted"/>
<feature type="compositionally biased region" description="Basic and acidic residues" evidence="1">
    <location>
        <begin position="1"/>
        <end position="18"/>
    </location>
</feature>
<gene>
    <name evidence="2" type="ORF">Vretifemale_12764</name>
</gene>
<name>A0A8J4FTW5_9CHLO</name>
<evidence type="ECO:0000313" key="3">
    <source>
        <dbReference type="Proteomes" id="UP000747110"/>
    </source>
</evidence>
<comment type="caution">
    <text evidence="2">The sequence shown here is derived from an EMBL/GenBank/DDBJ whole genome shotgun (WGS) entry which is preliminary data.</text>
</comment>
<feature type="compositionally biased region" description="Low complexity" evidence="1">
    <location>
        <begin position="106"/>
        <end position="121"/>
    </location>
</feature>
<reference evidence="2" key="1">
    <citation type="journal article" date="2021" name="Proc. Natl. Acad. Sci. U.S.A.">
        <title>Three genomes in the algal genus Volvox reveal the fate of a haploid sex-determining region after a transition to homothallism.</title>
        <authorList>
            <person name="Yamamoto K."/>
            <person name="Hamaji T."/>
            <person name="Kawai-Toyooka H."/>
            <person name="Matsuzaki R."/>
            <person name="Takahashi F."/>
            <person name="Nishimura Y."/>
            <person name="Kawachi M."/>
            <person name="Noguchi H."/>
            <person name="Minakuchi Y."/>
            <person name="Umen J.G."/>
            <person name="Toyoda A."/>
            <person name="Nozaki H."/>
        </authorList>
    </citation>
    <scope>NUCLEOTIDE SEQUENCE</scope>
    <source>
        <strain evidence="2">NIES-3786</strain>
    </source>
</reference>
<organism evidence="2 3">
    <name type="scientific">Volvox reticuliferus</name>
    <dbReference type="NCBI Taxonomy" id="1737510"/>
    <lineage>
        <taxon>Eukaryota</taxon>
        <taxon>Viridiplantae</taxon>
        <taxon>Chlorophyta</taxon>
        <taxon>core chlorophytes</taxon>
        <taxon>Chlorophyceae</taxon>
        <taxon>CS clade</taxon>
        <taxon>Chlamydomonadales</taxon>
        <taxon>Volvocaceae</taxon>
        <taxon>Volvox</taxon>
    </lineage>
</organism>
<feature type="region of interest" description="Disordered" evidence="1">
    <location>
        <begin position="1"/>
        <end position="26"/>
    </location>
</feature>
<sequence length="142" mass="14441">MERNVTRRECGGPRDPAARGRRGGADANMTRFSLEKHNQARHCAVVAESLRAVQRRTPLTPTSQLTRSKHLTCSGANCNPAGGMRAGGPAGSVDEEVSDGGGGCAAAGPAAVGTAAVTATAKPRGDFISRTPPAPRAAPGKV</sequence>
<evidence type="ECO:0000256" key="1">
    <source>
        <dbReference type="SAM" id="MobiDB-lite"/>
    </source>
</evidence>
<protein>
    <submittedName>
        <fullName evidence="2">Uncharacterized protein</fullName>
    </submittedName>
</protein>
<dbReference type="EMBL" id="BNCP01000028">
    <property type="protein sequence ID" value="GIL84076.1"/>
    <property type="molecule type" value="Genomic_DNA"/>
</dbReference>
<dbReference type="AlphaFoldDB" id="A0A8J4FTW5"/>
<feature type="region of interest" description="Disordered" evidence="1">
    <location>
        <begin position="86"/>
        <end position="142"/>
    </location>
</feature>
<accession>A0A8J4FTW5</accession>